<reference evidence="7" key="1">
    <citation type="submission" date="2009-09" db="EMBL/GenBank/DDBJ databases">
        <authorList>
            <person name="Weinstock G."/>
            <person name="Sodergren E."/>
            <person name="Clifton S."/>
            <person name="Fulton L."/>
            <person name="Fulton B."/>
            <person name="Courtney L."/>
            <person name="Fronick C."/>
            <person name="Harrison M."/>
            <person name="Strong C."/>
            <person name="Farmer C."/>
            <person name="Delahaunty K."/>
            <person name="Markovic C."/>
            <person name="Hall O."/>
            <person name="Minx P."/>
            <person name="Tomlinson C."/>
            <person name="Mitreva M."/>
            <person name="Nelson J."/>
            <person name="Hou S."/>
            <person name="Wollam A."/>
            <person name="Pepin K.H."/>
            <person name="Johnson M."/>
            <person name="Bhonagiri V."/>
            <person name="Nash W.E."/>
            <person name="Warren W."/>
            <person name="Chinwalla A."/>
            <person name="Mardis E.R."/>
            <person name="Wilson R.K."/>
        </authorList>
    </citation>
    <scope>NUCLEOTIDE SEQUENCE [LARGE SCALE GENOMIC DNA]</scope>
    <source>
        <strain evidence="7">DSM 15470</strain>
    </source>
</reference>
<evidence type="ECO:0000256" key="4">
    <source>
        <dbReference type="ARBA" id="ARBA00023136"/>
    </source>
</evidence>
<dbReference type="HOGENOM" id="CLU_033061_2_0_9"/>
<evidence type="ECO:0000313" key="8">
    <source>
        <dbReference type="Proteomes" id="UP000004736"/>
    </source>
</evidence>
<evidence type="ECO:0000313" key="7">
    <source>
        <dbReference type="EMBL" id="EEW97464.1"/>
    </source>
</evidence>
<dbReference type="GO" id="GO:0016020">
    <property type="term" value="C:membrane"/>
    <property type="evidence" value="ECO:0007669"/>
    <property type="project" value="UniProtKB-SubCell"/>
</dbReference>
<protein>
    <submittedName>
        <fullName evidence="7">O-antigen polymerase</fullName>
    </submittedName>
</protein>
<dbReference type="eggNOG" id="COG3307">
    <property type="taxonomic scope" value="Bacteria"/>
</dbReference>
<dbReference type="PANTHER" id="PTHR37422:SF13">
    <property type="entry name" value="LIPOPOLYSACCHARIDE BIOSYNTHESIS PROTEIN PA4999-RELATED"/>
    <property type="match status" value="1"/>
</dbReference>
<feature type="transmembrane region" description="Helical" evidence="5">
    <location>
        <begin position="61"/>
        <end position="81"/>
    </location>
</feature>
<feature type="transmembrane region" description="Helical" evidence="5">
    <location>
        <begin position="152"/>
        <end position="171"/>
    </location>
</feature>
<accession>C9LPH8</accession>
<dbReference type="InterPro" id="IPR051533">
    <property type="entry name" value="WaaL-like"/>
</dbReference>
<evidence type="ECO:0000256" key="1">
    <source>
        <dbReference type="ARBA" id="ARBA00004141"/>
    </source>
</evidence>
<evidence type="ECO:0000256" key="3">
    <source>
        <dbReference type="ARBA" id="ARBA00022989"/>
    </source>
</evidence>
<dbReference type="InterPro" id="IPR007016">
    <property type="entry name" value="O-antigen_ligase-rel_domated"/>
</dbReference>
<feature type="transmembrane region" description="Helical" evidence="5">
    <location>
        <begin position="87"/>
        <end position="108"/>
    </location>
</feature>
<dbReference type="AlphaFoldDB" id="C9LPH8"/>
<feature type="transmembrane region" description="Helical" evidence="5">
    <location>
        <begin position="32"/>
        <end position="49"/>
    </location>
</feature>
<feature type="domain" description="O-antigen ligase-related" evidence="6">
    <location>
        <begin position="186"/>
        <end position="329"/>
    </location>
</feature>
<dbReference type="EMBL" id="ACIM02000001">
    <property type="protein sequence ID" value="EEW97464.1"/>
    <property type="molecule type" value="Genomic_DNA"/>
</dbReference>
<name>C9LPH8_9FIRM</name>
<evidence type="ECO:0000256" key="5">
    <source>
        <dbReference type="SAM" id="Phobius"/>
    </source>
</evidence>
<comment type="caution">
    <text evidence="7">The sequence shown here is derived from an EMBL/GenBank/DDBJ whole genome shotgun (WGS) entry which is preliminary data.</text>
</comment>
<feature type="transmembrane region" description="Helical" evidence="5">
    <location>
        <begin position="225"/>
        <end position="246"/>
    </location>
</feature>
<feature type="transmembrane region" description="Helical" evidence="5">
    <location>
        <begin position="349"/>
        <end position="368"/>
    </location>
</feature>
<dbReference type="PANTHER" id="PTHR37422">
    <property type="entry name" value="TEICHURONIC ACID BIOSYNTHESIS PROTEIN TUAE"/>
    <property type="match status" value="1"/>
</dbReference>
<dbReference type="STRING" id="592028.GCWU000321_01458"/>
<keyword evidence="3 5" id="KW-1133">Transmembrane helix</keyword>
<keyword evidence="4 5" id="KW-0472">Membrane</keyword>
<feature type="transmembrane region" description="Helical" evidence="5">
    <location>
        <begin position="313"/>
        <end position="337"/>
    </location>
</feature>
<organism evidence="7 8">
    <name type="scientific">Dialister invisus DSM 15470</name>
    <dbReference type="NCBI Taxonomy" id="592028"/>
    <lineage>
        <taxon>Bacteria</taxon>
        <taxon>Bacillati</taxon>
        <taxon>Bacillota</taxon>
        <taxon>Negativicutes</taxon>
        <taxon>Veillonellales</taxon>
        <taxon>Veillonellaceae</taxon>
        <taxon>Dialister</taxon>
    </lineage>
</organism>
<keyword evidence="2 5" id="KW-0812">Transmembrane</keyword>
<gene>
    <name evidence="7" type="ORF">GCWU000321_01458</name>
</gene>
<dbReference type="PROSITE" id="PS51257">
    <property type="entry name" value="PROKAR_LIPOPROTEIN"/>
    <property type="match status" value="1"/>
</dbReference>
<evidence type="ECO:0000256" key="2">
    <source>
        <dbReference type="ARBA" id="ARBA00022692"/>
    </source>
</evidence>
<sequence length="407" mass="46444">MENKLDSRITWLIAFCLGAFSCVTRLSIAVGSILQGIAVLCGVILLWRQRNSVQLNKETKGYMAAAGIFFLCTLPSALFAGHAEEGLGQFLDMWVWRYMIFLLIVLFVRKRTYLTNMLFAFLLFFGADSLLTFIQVYILHLTDRGWGFGSNMLAIAGIMCMVLPLCFVVLFDQRFDRKLKYASVWTMLSIFVGLLSNKSRAAWLTCLITTPVVTGKYIRDNIKYLAVVGAIMIGFCGFFFANPSYISRFKSVTNTTTNTSNTDRLQMWQGCLTMYKNHPVIGVGLGRFKPEYKEYAKSHPEIVRTYSHAHNNFMHLLAETGTIGIAGYLIFIFYSLVHSLRSWLKSKSPYDLLIFTTILSFMCLFGQVEYIIDNSSAVRLFWFLFAIMLQMKTIEQEKNQKEESGRS</sequence>
<proteinExistence type="predicted"/>
<dbReference type="RefSeq" id="WP_007070396.1">
    <property type="nucleotide sequence ID" value="NZ_GG698602.1"/>
</dbReference>
<dbReference type="Proteomes" id="UP000004736">
    <property type="component" value="Unassembled WGS sequence"/>
</dbReference>
<dbReference type="Pfam" id="PF04932">
    <property type="entry name" value="Wzy_C"/>
    <property type="match status" value="1"/>
</dbReference>
<evidence type="ECO:0000259" key="6">
    <source>
        <dbReference type="Pfam" id="PF04932"/>
    </source>
</evidence>
<dbReference type="GeneID" id="78278038"/>
<keyword evidence="8" id="KW-1185">Reference proteome</keyword>
<comment type="subcellular location">
    <subcellularLocation>
        <location evidence="1">Membrane</location>
        <topology evidence="1">Multi-pass membrane protein</topology>
    </subcellularLocation>
</comment>
<feature type="transmembrane region" description="Helical" evidence="5">
    <location>
        <begin position="120"/>
        <end position="140"/>
    </location>
</feature>
<dbReference type="OrthoDB" id="9806320at2"/>